<evidence type="ECO:0000313" key="2">
    <source>
        <dbReference type="EMBL" id="TLC99018.1"/>
    </source>
</evidence>
<dbReference type="GO" id="GO:0006950">
    <property type="term" value="P:response to stress"/>
    <property type="evidence" value="ECO:0007669"/>
    <property type="project" value="UniProtKB-ARBA"/>
</dbReference>
<dbReference type="Proteomes" id="UP000306509">
    <property type="component" value="Unassembled WGS sequence"/>
</dbReference>
<dbReference type="PANTHER" id="PTHR30522">
    <property type="entry name" value="NUCLEOSIDE TRIPHOSPHATE PYROPHOSPHOHYDROLASE"/>
    <property type="match status" value="1"/>
</dbReference>
<organism evidence="2 3">
    <name type="scientific">Robinsoniella peoriensis</name>
    <dbReference type="NCBI Taxonomy" id="180332"/>
    <lineage>
        <taxon>Bacteria</taxon>
        <taxon>Bacillati</taxon>
        <taxon>Bacillota</taxon>
        <taxon>Clostridia</taxon>
        <taxon>Lachnospirales</taxon>
        <taxon>Lachnospiraceae</taxon>
        <taxon>Robinsoniella</taxon>
    </lineage>
</organism>
<reference evidence="2 3" key="1">
    <citation type="journal article" date="2019" name="Anaerobe">
        <title>Detection of Robinsoniella peoriensis in multiple bone samples of a trauma patient.</title>
        <authorList>
            <person name="Schrottner P."/>
            <person name="Hartwich K."/>
            <person name="Bunk B."/>
            <person name="Schober I."/>
            <person name="Helbig S."/>
            <person name="Rudolph W.W."/>
            <person name="Gunzer F."/>
        </authorList>
    </citation>
    <scope>NUCLEOTIDE SEQUENCE [LARGE SCALE GENOMIC DNA]</scope>
    <source>
        <strain evidence="2 3">DSM 106044</strain>
    </source>
</reference>
<dbReference type="InterPro" id="IPR004518">
    <property type="entry name" value="MazG-like_dom"/>
</dbReference>
<keyword evidence="3" id="KW-1185">Reference proteome</keyword>
<dbReference type="GO" id="GO:0047429">
    <property type="term" value="F:nucleoside triphosphate diphosphatase activity"/>
    <property type="evidence" value="ECO:0007669"/>
    <property type="project" value="TreeGrafter"/>
</dbReference>
<dbReference type="STRING" id="180332.GCA_000797495_05749"/>
<evidence type="ECO:0000313" key="3">
    <source>
        <dbReference type="Proteomes" id="UP000306509"/>
    </source>
</evidence>
<dbReference type="GO" id="GO:0046052">
    <property type="term" value="P:UTP catabolic process"/>
    <property type="evidence" value="ECO:0007669"/>
    <property type="project" value="TreeGrafter"/>
</dbReference>
<dbReference type="GO" id="GO:0006203">
    <property type="term" value="P:dGTP catabolic process"/>
    <property type="evidence" value="ECO:0007669"/>
    <property type="project" value="TreeGrafter"/>
</dbReference>
<dbReference type="GO" id="GO:0004427">
    <property type="term" value="F:inorganic diphosphate phosphatase activity"/>
    <property type="evidence" value="ECO:0007669"/>
    <property type="project" value="UniProtKB-EC"/>
</dbReference>
<dbReference type="SUPFAM" id="SSF101386">
    <property type="entry name" value="all-alpha NTP pyrophosphatases"/>
    <property type="match status" value="1"/>
</dbReference>
<gene>
    <name evidence="2" type="primary">mazG</name>
    <name evidence="2" type="ORF">DSM106044_04164</name>
</gene>
<dbReference type="EMBL" id="QGQD01000078">
    <property type="protein sequence ID" value="TLC99018.1"/>
    <property type="molecule type" value="Genomic_DNA"/>
</dbReference>
<dbReference type="RefSeq" id="WP_138003567.1">
    <property type="nucleotide sequence ID" value="NZ_QGQD01000078.1"/>
</dbReference>
<dbReference type="GO" id="GO:0046061">
    <property type="term" value="P:dATP catabolic process"/>
    <property type="evidence" value="ECO:0007669"/>
    <property type="project" value="TreeGrafter"/>
</dbReference>
<dbReference type="InterPro" id="IPR011551">
    <property type="entry name" value="NTP_PyrPHydrolase_MazG"/>
</dbReference>
<evidence type="ECO:0000259" key="1">
    <source>
        <dbReference type="Pfam" id="PF03819"/>
    </source>
</evidence>
<dbReference type="PANTHER" id="PTHR30522:SF0">
    <property type="entry name" value="NUCLEOSIDE TRIPHOSPHATE PYROPHOSPHOHYDROLASE"/>
    <property type="match status" value="1"/>
</dbReference>
<dbReference type="GO" id="GO:0046076">
    <property type="term" value="P:dTTP catabolic process"/>
    <property type="evidence" value="ECO:0007669"/>
    <property type="project" value="TreeGrafter"/>
</dbReference>
<accession>A0A4U8Q3R5</accession>
<name>A0A4U8Q3R5_9FIRM</name>
<dbReference type="NCBIfam" id="TIGR00444">
    <property type="entry name" value="mazG"/>
    <property type="match status" value="1"/>
</dbReference>
<sequence>MDRQYSFEDYCRIIARLRAKDGCPWDREQTHDSLKSCLINESAEVLAAIDIYNETGDSENLCEELGDLLLQVVLHTQIASEEGLFSIEDVIQCAGEKMIRRHPHVFESENAGTSAEVLVKWEDIKKMEKQGKSKETEEIQKRALTKAKAEMAQYLL</sequence>
<dbReference type="Pfam" id="PF03819">
    <property type="entry name" value="MazG"/>
    <property type="match status" value="1"/>
</dbReference>
<protein>
    <submittedName>
        <fullName evidence="2">Nucleoside triphosphate pyrophosphohydrolase/pyrophosphatase MazG</fullName>
        <ecNumber evidence="2">3.6.1.1</ecNumber>
    </submittedName>
</protein>
<dbReference type="AlphaFoldDB" id="A0A4U8Q3R5"/>
<dbReference type="GO" id="GO:0046081">
    <property type="term" value="P:dUTP catabolic process"/>
    <property type="evidence" value="ECO:0007669"/>
    <property type="project" value="TreeGrafter"/>
</dbReference>
<dbReference type="GO" id="GO:0046047">
    <property type="term" value="P:TTP catabolic process"/>
    <property type="evidence" value="ECO:0007669"/>
    <property type="project" value="TreeGrafter"/>
</dbReference>
<dbReference type="Gene3D" id="1.10.287.1080">
    <property type="entry name" value="MazG-like"/>
    <property type="match status" value="1"/>
</dbReference>
<dbReference type="InterPro" id="IPR048015">
    <property type="entry name" value="NTP-PPase_MazG-like_N"/>
</dbReference>
<comment type="caution">
    <text evidence="2">The sequence shown here is derived from an EMBL/GenBank/DDBJ whole genome shotgun (WGS) entry which is preliminary data.</text>
</comment>
<keyword evidence="2" id="KW-0378">Hydrolase</keyword>
<dbReference type="FunFam" id="1.10.287.1080:FF:000001">
    <property type="entry name" value="Nucleoside triphosphate pyrophosphohydrolase"/>
    <property type="match status" value="1"/>
</dbReference>
<dbReference type="CDD" id="cd11528">
    <property type="entry name" value="NTP-PPase_MazG_Nterm"/>
    <property type="match status" value="1"/>
</dbReference>
<feature type="domain" description="NTP pyrophosphohydrolase MazG-like" evidence="1">
    <location>
        <begin position="29"/>
        <end position="106"/>
    </location>
</feature>
<proteinExistence type="predicted"/>
<dbReference type="EC" id="3.6.1.1" evidence="2"/>